<dbReference type="AlphaFoldDB" id="A0A951QH57"/>
<feature type="transmembrane region" description="Helical" evidence="1">
    <location>
        <begin position="16"/>
        <end position="34"/>
    </location>
</feature>
<proteinExistence type="predicted"/>
<name>A0A951QH57_9CYAN</name>
<gene>
    <name evidence="2" type="ORF">KME60_02030</name>
</gene>
<organism evidence="2 3">
    <name type="scientific">Cyanomargarita calcarea GSE-NOS-MK-12-04C</name>
    <dbReference type="NCBI Taxonomy" id="2839659"/>
    <lineage>
        <taxon>Bacteria</taxon>
        <taxon>Bacillati</taxon>
        <taxon>Cyanobacteriota</taxon>
        <taxon>Cyanophyceae</taxon>
        <taxon>Nostocales</taxon>
        <taxon>Cyanomargaritaceae</taxon>
        <taxon>Cyanomargarita</taxon>
    </lineage>
</organism>
<reference evidence="2" key="1">
    <citation type="submission" date="2021-05" db="EMBL/GenBank/DDBJ databases">
        <authorList>
            <person name="Pietrasiak N."/>
            <person name="Ward R."/>
            <person name="Stajich J.E."/>
            <person name="Kurbessoian T."/>
        </authorList>
    </citation>
    <scope>NUCLEOTIDE SEQUENCE</scope>
    <source>
        <strain evidence="2">GSE-NOS-MK-12-04C</strain>
    </source>
</reference>
<feature type="transmembrane region" description="Helical" evidence="1">
    <location>
        <begin position="290"/>
        <end position="307"/>
    </location>
</feature>
<comment type="caution">
    <text evidence="2">The sequence shown here is derived from an EMBL/GenBank/DDBJ whole genome shotgun (WGS) entry which is preliminary data.</text>
</comment>
<evidence type="ECO:0000313" key="3">
    <source>
        <dbReference type="Proteomes" id="UP000729701"/>
    </source>
</evidence>
<keyword evidence="1" id="KW-1133">Transmembrane helix</keyword>
<feature type="transmembrane region" description="Helical" evidence="1">
    <location>
        <begin position="319"/>
        <end position="342"/>
    </location>
</feature>
<reference evidence="2" key="2">
    <citation type="journal article" date="2022" name="Microbiol. Resour. Announc.">
        <title>Metagenome Sequencing to Explore Phylogenomics of Terrestrial Cyanobacteria.</title>
        <authorList>
            <person name="Ward R.D."/>
            <person name="Stajich J.E."/>
            <person name="Johansen J.R."/>
            <person name="Huntemann M."/>
            <person name="Clum A."/>
            <person name="Foster B."/>
            <person name="Foster B."/>
            <person name="Roux S."/>
            <person name="Palaniappan K."/>
            <person name="Varghese N."/>
            <person name="Mukherjee S."/>
            <person name="Reddy T.B.K."/>
            <person name="Daum C."/>
            <person name="Copeland A."/>
            <person name="Chen I.A."/>
            <person name="Ivanova N.N."/>
            <person name="Kyrpides N.C."/>
            <person name="Shapiro N."/>
            <person name="Eloe-Fadrosh E.A."/>
            <person name="Pietrasiak N."/>
        </authorList>
    </citation>
    <scope>NUCLEOTIDE SEQUENCE</scope>
    <source>
        <strain evidence="2">GSE-NOS-MK-12-04C</strain>
    </source>
</reference>
<feature type="transmembrane region" description="Helical" evidence="1">
    <location>
        <begin position="203"/>
        <end position="227"/>
    </location>
</feature>
<feature type="transmembrane region" description="Helical" evidence="1">
    <location>
        <begin position="65"/>
        <end position="86"/>
    </location>
</feature>
<dbReference type="Pfam" id="PF09852">
    <property type="entry name" value="DUF2079"/>
    <property type="match status" value="1"/>
</dbReference>
<dbReference type="EMBL" id="JAHHGZ010000002">
    <property type="protein sequence ID" value="MBW4666234.1"/>
    <property type="molecule type" value="Genomic_DNA"/>
</dbReference>
<keyword evidence="1" id="KW-0812">Transmembrane</keyword>
<dbReference type="PROSITE" id="PS51257">
    <property type="entry name" value="PROKAR_LIPOPROTEIN"/>
    <property type="match status" value="1"/>
</dbReference>
<feature type="transmembrane region" description="Helical" evidence="1">
    <location>
        <begin position="348"/>
        <end position="366"/>
    </location>
</feature>
<dbReference type="InterPro" id="IPR018650">
    <property type="entry name" value="STSV1_Orf64"/>
</dbReference>
<feature type="transmembrane region" description="Helical" evidence="1">
    <location>
        <begin position="167"/>
        <end position="197"/>
    </location>
</feature>
<evidence type="ECO:0000313" key="2">
    <source>
        <dbReference type="EMBL" id="MBW4666234.1"/>
    </source>
</evidence>
<dbReference type="Proteomes" id="UP000729701">
    <property type="component" value="Unassembled WGS sequence"/>
</dbReference>
<accession>A0A951QH57</accession>
<sequence>MGSRVEIREKVQKHNTVGVIIAISGLILFISSCLRHELFNSSGDLAFFDQGVYLISHSKPPISSVLGFHVLSDHAAWILYFFAFLYKIYPSVYWLFAVQSAALALGALPTYFLALQAGLKESQAVAMVAVYLLYPVVYNSNLCDFHPDTIAVPALLTAVLAARSRKIVWFCVSILLVLGCKAVLSLTVVAMGVWLLFFEKRRLFGAIAIISGIAWFLIANKIIIPFFGSESALIQRHFYRYSYLGKSFPEMVQIFLSQPSIIFTNVFSSINLEYLFFLLAPVIWGLRLHYTIPLIGAIPCVAMNLLADHPSQKNLVLHYSLPAIPFLMLAVIATLATGRAWLQRKQPILLWSLVAFLILGKFGFFASKYISYLDTWQATKQAIALIKTKESVLTTDIITPHLTHRELISFKYNNSQQLDELTNFHYVLLNVRHPGWAASSEDYQNLVNQLKNQSKFDLKYQRDDVYLFVNR</sequence>
<keyword evidence="1" id="KW-0472">Membrane</keyword>
<feature type="transmembrane region" description="Helical" evidence="1">
    <location>
        <begin position="92"/>
        <end position="114"/>
    </location>
</feature>
<protein>
    <submittedName>
        <fullName evidence="2">DUF2079 domain-containing protein</fullName>
    </submittedName>
</protein>
<feature type="transmembrane region" description="Helical" evidence="1">
    <location>
        <begin position="261"/>
        <end position="284"/>
    </location>
</feature>
<evidence type="ECO:0000256" key="1">
    <source>
        <dbReference type="SAM" id="Phobius"/>
    </source>
</evidence>